<dbReference type="PIRSF" id="PIRSF006728">
    <property type="entry name" value="CinA"/>
    <property type="match status" value="1"/>
</dbReference>
<dbReference type="Pfam" id="PF00994">
    <property type="entry name" value="MoCF_biosynth"/>
    <property type="match status" value="1"/>
</dbReference>
<dbReference type="CDD" id="cd00885">
    <property type="entry name" value="cinA"/>
    <property type="match status" value="1"/>
</dbReference>
<dbReference type="Gene3D" id="3.30.70.2860">
    <property type="match status" value="1"/>
</dbReference>
<gene>
    <name evidence="2" type="primary">cinA</name>
    <name evidence="2" type="ORF">FF011L_03990</name>
</gene>
<keyword evidence="3" id="KW-1185">Reference proteome</keyword>
<dbReference type="InterPro" id="IPR041424">
    <property type="entry name" value="CinA_KH"/>
</dbReference>
<dbReference type="Proteomes" id="UP000320672">
    <property type="component" value="Chromosome"/>
</dbReference>
<dbReference type="SMART" id="SM00852">
    <property type="entry name" value="MoCF_biosynth"/>
    <property type="match status" value="1"/>
</dbReference>
<dbReference type="InterPro" id="IPR050101">
    <property type="entry name" value="CinA"/>
</dbReference>
<accession>A0A517M9V4</accession>
<sequence length="413" mass="45145">MIGEVIAIGDEMTTGARVDTNSAWLSQQLAAVGVRTFFQTTVADDIEAGVQAFRIAAQRADIVIATGGLGPTRDDLTREVLAMLMNQPLEFRPEVMEHIQTLFSRRGREMPERNRLQAMFPVGADVVPNPQGTAPGLDLTFPREGLPPSRIFALPGVPAEMKQMVQATVLPRLVASGLAGQRVMRQQVVKCFGVGESEMESRLGNMIARDRTPSVGITVSRATISLRITADATDDALALQQIMETRQQIYQLVPEFIFGEGEGCELQDAVSDALVHRAESLAVIEAGAAAPLAGWLAGKPGFRAGIYVPELNDLEKRKDEPQEEIFARIASENKVDWLLAVDAYPQLPETDQPLPAFPLRVLIWKAIPSSESKGELQVSELELGGHPDIVQDRIAKAALDILRKQLKRKTKDN</sequence>
<dbReference type="SUPFAM" id="SSF53218">
    <property type="entry name" value="Molybdenum cofactor biosynthesis proteins"/>
    <property type="match status" value="1"/>
</dbReference>
<dbReference type="InterPro" id="IPR001453">
    <property type="entry name" value="MoaB/Mog_dom"/>
</dbReference>
<dbReference type="InterPro" id="IPR036425">
    <property type="entry name" value="MoaB/Mog-like_dom_sf"/>
</dbReference>
<organism evidence="2 3">
    <name type="scientific">Roseimaritima multifibrata</name>
    <dbReference type="NCBI Taxonomy" id="1930274"/>
    <lineage>
        <taxon>Bacteria</taxon>
        <taxon>Pseudomonadati</taxon>
        <taxon>Planctomycetota</taxon>
        <taxon>Planctomycetia</taxon>
        <taxon>Pirellulales</taxon>
        <taxon>Pirellulaceae</taxon>
        <taxon>Roseimaritima</taxon>
    </lineage>
</organism>
<dbReference type="Pfam" id="PF18146">
    <property type="entry name" value="CinA_KH"/>
    <property type="match status" value="1"/>
</dbReference>
<feature type="domain" description="MoaB/Mog" evidence="1">
    <location>
        <begin position="4"/>
        <end position="176"/>
    </location>
</feature>
<dbReference type="InterPro" id="IPR008135">
    <property type="entry name" value="Competence-induced_CinA"/>
</dbReference>
<proteinExistence type="predicted"/>
<evidence type="ECO:0000313" key="3">
    <source>
        <dbReference type="Proteomes" id="UP000320672"/>
    </source>
</evidence>
<dbReference type="PANTHER" id="PTHR13939:SF0">
    <property type="entry name" value="NMN AMIDOHYDROLASE-LIKE PROTEIN YFAY"/>
    <property type="match status" value="1"/>
</dbReference>
<dbReference type="Gene3D" id="3.40.980.10">
    <property type="entry name" value="MoaB/Mog-like domain"/>
    <property type="match status" value="1"/>
</dbReference>
<dbReference type="PANTHER" id="PTHR13939">
    <property type="entry name" value="NICOTINAMIDE-NUCLEOTIDE AMIDOHYDROLASE PNCC"/>
    <property type="match status" value="1"/>
</dbReference>
<evidence type="ECO:0000259" key="1">
    <source>
        <dbReference type="SMART" id="SM00852"/>
    </source>
</evidence>
<reference evidence="2 3" key="1">
    <citation type="submission" date="2019-02" db="EMBL/GenBank/DDBJ databases">
        <title>Deep-cultivation of Planctomycetes and their phenomic and genomic characterization uncovers novel biology.</title>
        <authorList>
            <person name="Wiegand S."/>
            <person name="Jogler M."/>
            <person name="Boedeker C."/>
            <person name="Pinto D."/>
            <person name="Vollmers J."/>
            <person name="Rivas-Marin E."/>
            <person name="Kohn T."/>
            <person name="Peeters S.H."/>
            <person name="Heuer A."/>
            <person name="Rast P."/>
            <person name="Oberbeckmann S."/>
            <person name="Bunk B."/>
            <person name="Jeske O."/>
            <person name="Meyerdierks A."/>
            <person name="Storesund J.E."/>
            <person name="Kallscheuer N."/>
            <person name="Luecker S."/>
            <person name="Lage O.M."/>
            <person name="Pohl T."/>
            <person name="Merkel B.J."/>
            <person name="Hornburger P."/>
            <person name="Mueller R.-W."/>
            <person name="Bruemmer F."/>
            <person name="Labrenz M."/>
            <person name="Spormann A.M."/>
            <person name="Op den Camp H."/>
            <person name="Overmann J."/>
            <person name="Amann R."/>
            <person name="Jetten M.S.M."/>
            <person name="Mascher T."/>
            <person name="Medema M.H."/>
            <person name="Devos D.P."/>
            <person name="Kaster A.-K."/>
            <person name="Ovreas L."/>
            <person name="Rohde M."/>
            <person name="Galperin M.Y."/>
            <person name="Jogler C."/>
        </authorList>
    </citation>
    <scope>NUCLEOTIDE SEQUENCE [LARGE SCALE GENOMIC DNA]</scope>
    <source>
        <strain evidence="2 3">FF011L</strain>
    </source>
</reference>
<dbReference type="RefSeq" id="WP_246109670.1">
    <property type="nucleotide sequence ID" value="NZ_CP036262.1"/>
</dbReference>
<dbReference type="AlphaFoldDB" id="A0A517M9V4"/>
<protein>
    <submittedName>
        <fullName evidence="2">Competence-damage inducible protein</fullName>
    </submittedName>
</protein>
<name>A0A517M9V4_9BACT</name>
<evidence type="ECO:0000313" key="2">
    <source>
        <dbReference type="EMBL" id="QDS91668.1"/>
    </source>
</evidence>
<dbReference type="KEGG" id="rml:FF011L_03990"/>
<dbReference type="EMBL" id="CP036262">
    <property type="protein sequence ID" value="QDS91668.1"/>
    <property type="molecule type" value="Genomic_DNA"/>
</dbReference>